<dbReference type="EMBL" id="JBHSPR010000010">
    <property type="protein sequence ID" value="MFC6017613.1"/>
    <property type="molecule type" value="Genomic_DNA"/>
</dbReference>
<reference evidence="3" key="1">
    <citation type="journal article" date="2019" name="Int. J. Syst. Evol. Microbiol.">
        <title>The Global Catalogue of Microorganisms (GCM) 10K type strain sequencing project: providing services to taxonomists for standard genome sequencing and annotation.</title>
        <authorList>
            <consortium name="The Broad Institute Genomics Platform"/>
            <consortium name="The Broad Institute Genome Sequencing Center for Infectious Disease"/>
            <person name="Wu L."/>
            <person name="Ma J."/>
        </authorList>
    </citation>
    <scope>NUCLEOTIDE SEQUENCE [LARGE SCALE GENOMIC DNA]</scope>
    <source>
        <strain evidence="3">ZS-35-S2</strain>
    </source>
</reference>
<gene>
    <name evidence="2" type="ORF">ACFP2T_15525</name>
</gene>
<proteinExistence type="predicted"/>
<keyword evidence="1" id="KW-0472">Membrane</keyword>
<dbReference type="Proteomes" id="UP001596203">
    <property type="component" value="Unassembled WGS sequence"/>
</dbReference>
<evidence type="ECO:0000313" key="2">
    <source>
        <dbReference type="EMBL" id="MFC6017613.1"/>
    </source>
</evidence>
<comment type="caution">
    <text evidence="2">The sequence shown here is derived from an EMBL/GenBank/DDBJ whole genome shotgun (WGS) entry which is preliminary data.</text>
</comment>
<accession>A0ABW1K9Z1</accession>
<name>A0ABW1K9Z1_9ACTN</name>
<feature type="transmembrane region" description="Helical" evidence="1">
    <location>
        <begin position="35"/>
        <end position="54"/>
    </location>
</feature>
<protein>
    <submittedName>
        <fullName evidence="2">Uncharacterized protein</fullName>
    </submittedName>
</protein>
<organism evidence="2 3">
    <name type="scientific">Plantactinospora solaniradicis</name>
    <dbReference type="NCBI Taxonomy" id="1723736"/>
    <lineage>
        <taxon>Bacteria</taxon>
        <taxon>Bacillati</taxon>
        <taxon>Actinomycetota</taxon>
        <taxon>Actinomycetes</taxon>
        <taxon>Micromonosporales</taxon>
        <taxon>Micromonosporaceae</taxon>
        <taxon>Plantactinospora</taxon>
    </lineage>
</organism>
<evidence type="ECO:0000313" key="3">
    <source>
        <dbReference type="Proteomes" id="UP001596203"/>
    </source>
</evidence>
<keyword evidence="1" id="KW-1133">Transmembrane helix</keyword>
<dbReference type="RefSeq" id="WP_377421992.1">
    <property type="nucleotide sequence ID" value="NZ_JBHSPR010000010.1"/>
</dbReference>
<sequence length="266" mass="28896">MSRDMLTDPVRPDKREDHSEWLDALLSLRRWKKRAPVPLLLVVAALSWGGYALGQAVAPQVGRAQAARVDRAATRVSIPPVPPAPHYPLTTPLPLAPAAGPDTGTGARFRPAEATAISESGLPITFLLPAHFPWHCVVFSVPDDTARPTAEWECAENYSNALELRMLLAPCASPCDPAARSRLRPPFAFGPTRAVDSVTWLAERTTEPDILQRSSFHLLLEHVWRAPAGAFGPGSASQTLYVAALVTTPGDRLPAEKIVNDLRTRM</sequence>
<keyword evidence="1" id="KW-0812">Transmembrane</keyword>
<evidence type="ECO:0000256" key="1">
    <source>
        <dbReference type="SAM" id="Phobius"/>
    </source>
</evidence>
<keyword evidence="3" id="KW-1185">Reference proteome</keyword>